<dbReference type="RefSeq" id="WP_098469849.1">
    <property type="nucleotide sequence ID" value="NZ_PDJD01000001.1"/>
</dbReference>
<keyword evidence="1" id="KW-0812">Transmembrane</keyword>
<name>A0A2A9D510_9MICO</name>
<feature type="transmembrane region" description="Helical" evidence="1">
    <location>
        <begin position="36"/>
        <end position="53"/>
    </location>
</feature>
<dbReference type="EMBL" id="PDJD01000001">
    <property type="protein sequence ID" value="PFG20940.1"/>
    <property type="molecule type" value="Genomic_DNA"/>
</dbReference>
<accession>A0A2A9D510</accession>
<comment type="caution">
    <text evidence="2">The sequence shown here is derived from an EMBL/GenBank/DDBJ whole genome shotgun (WGS) entry which is preliminary data.</text>
</comment>
<sequence length="59" mass="6727">MTGRHAGAPGPERSPEEWAELTAHEIATDRRAERRLPWQALTTIAVVTLVAWFRQVIYL</sequence>
<evidence type="ECO:0000256" key="1">
    <source>
        <dbReference type="SAM" id="Phobius"/>
    </source>
</evidence>
<keyword evidence="1" id="KW-1133">Transmembrane helix</keyword>
<dbReference type="AlphaFoldDB" id="A0A2A9D510"/>
<organism evidence="2 3">
    <name type="scientific">Serinibacter salmoneus</name>
    <dbReference type="NCBI Taxonomy" id="556530"/>
    <lineage>
        <taxon>Bacteria</taxon>
        <taxon>Bacillati</taxon>
        <taxon>Actinomycetota</taxon>
        <taxon>Actinomycetes</taxon>
        <taxon>Micrococcales</taxon>
        <taxon>Beutenbergiaceae</taxon>
        <taxon>Serinibacter</taxon>
    </lineage>
</organism>
<evidence type="ECO:0000313" key="2">
    <source>
        <dbReference type="EMBL" id="PFG20940.1"/>
    </source>
</evidence>
<proteinExistence type="predicted"/>
<protein>
    <submittedName>
        <fullName evidence="2">Uncharacterized protein</fullName>
    </submittedName>
</protein>
<gene>
    <name evidence="2" type="ORF">ATL40_2557</name>
</gene>
<reference evidence="2 3" key="1">
    <citation type="submission" date="2017-10" db="EMBL/GenBank/DDBJ databases">
        <title>Sequencing the genomes of 1000 actinobacteria strains.</title>
        <authorList>
            <person name="Klenk H.-P."/>
        </authorList>
    </citation>
    <scope>NUCLEOTIDE SEQUENCE [LARGE SCALE GENOMIC DNA]</scope>
    <source>
        <strain evidence="2 3">DSM 21801</strain>
    </source>
</reference>
<keyword evidence="1" id="KW-0472">Membrane</keyword>
<evidence type="ECO:0000313" key="3">
    <source>
        <dbReference type="Proteomes" id="UP000224915"/>
    </source>
</evidence>
<dbReference type="Proteomes" id="UP000224915">
    <property type="component" value="Unassembled WGS sequence"/>
</dbReference>
<keyword evidence="3" id="KW-1185">Reference proteome</keyword>